<gene>
    <name evidence="2" type="ORF">UFOVP242_129</name>
</gene>
<name>A0A6J7WVY2_9CAUD</name>
<evidence type="ECO:0000313" key="2">
    <source>
        <dbReference type="EMBL" id="CAB5221897.1"/>
    </source>
</evidence>
<keyword evidence="1" id="KW-0175">Coiled coil</keyword>
<dbReference type="EMBL" id="LR798294">
    <property type="protein sequence ID" value="CAB5221897.1"/>
    <property type="molecule type" value="Genomic_DNA"/>
</dbReference>
<feature type="coiled-coil region" evidence="1">
    <location>
        <begin position="33"/>
        <end position="67"/>
    </location>
</feature>
<evidence type="ECO:0000256" key="1">
    <source>
        <dbReference type="SAM" id="Coils"/>
    </source>
</evidence>
<sequence length="73" mass="8427">MKQLLKVTDHPTLYRDPHTKAILVMDSVARTNYNNQRELAKKAQESNNELREEVNHLKSELGEIKSLLQKLVG</sequence>
<organism evidence="2">
    <name type="scientific">uncultured Caudovirales phage</name>
    <dbReference type="NCBI Taxonomy" id="2100421"/>
    <lineage>
        <taxon>Viruses</taxon>
        <taxon>Duplodnaviria</taxon>
        <taxon>Heunggongvirae</taxon>
        <taxon>Uroviricota</taxon>
        <taxon>Caudoviricetes</taxon>
        <taxon>Peduoviridae</taxon>
        <taxon>Maltschvirus</taxon>
        <taxon>Maltschvirus maltsch</taxon>
    </lineage>
</organism>
<accession>A0A6J7WVY2</accession>
<proteinExistence type="predicted"/>
<reference evidence="2" key="1">
    <citation type="submission" date="2020-05" db="EMBL/GenBank/DDBJ databases">
        <authorList>
            <person name="Chiriac C."/>
            <person name="Salcher M."/>
            <person name="Ghai R."/>
            <person name="Kavagutti S V."/>
        </authorList>
    </citation>
    <scope>NUCLEOTIDE SEQUENCE</scope>
</reference>
<protein>
    <submittedName>
        <fullName evidence="2">Uncharacterized protein</fullName>
    </submittedName>
</protein>